<comment type="caution">
    <text evidence="4">The sequence shown here is derived from an EMBL/GenBank/DDBJ whole genome shotgun (WGS) entry which is preliminary data.</text>
</comment>
<evidence type="ECO:0000256" key="1">
    <source>
        <dbReference type="ARBA" id="ARBA00023098"/>
    </source>
</evidence>
<protein>
    <recommendedName>
        <fullName evidence="3">PNPLA domain-containing protein</fullName>
    </recommendedName>
</protein>
<reference evidence="4" key="2">
    <citation type="submission" date="2020-09" db="EMBL/GenBank/DDBJ databases">
        <authorList>
            <person name="Sun Q."/>
            <person name="Zhou Y."/>
        </authorList>
    </citation>
    <scope>NUCLEOTIDE SEQUENCE</scope>
    <source>
        <strain evidence="4">CGMCC 1.3617</strain>
    </source>
</reference>
<feature type="short sequence motif" description="GXSXG" evidence="2">
    <location>
        <begin position="46"/>
        <end position="50"/>
    </location>
</feature>
<gene>
    <name evidence="4" type="ORF">GCM10011320_32870</name>
</gene>
<feature type="domain" description="PNPLA" evidence="3">
    <location>
        <begin position="14"/>
        <end position="137"/>
    </location>
</feature>
<evidence type="ECO:0000256" key="2">
    <source>
        <dbReference type="PROSITE-ProRule" id="PRU01161"/>
    </source>
</evidence>
<proteinExistence type="predicted"/>
<dbReference type="EMBL" id="BMKW01000008">
    <property type="protein sequence ID" value="GGJ23036.1"/>
    <property type="molecule type" value="Genomic_DNA"/>
</dbReference>
<dbReference type="AlphaFoldDB" id="A0A917NS57"/>
<comment type="caution">
    <text evidence="2">Lacks conserved residue(s) required for the propagation of feature annotation.</text>
</comment>
<accession>A0A917NS57</accession>
<dbReference type="Gene3D" id="3.40.1090.10">
    <property type="entry name" value="Cytosolic phospholipase A2 catalytic domain"/>
    <property type="match status" value="1"/>
</dbReference>
<dbReference type="InterPro" id="IPR016035">
    <property type="entry name" value="Acyl_Trfase/lysoPLipase"/>
</dbReference>
<dbReference type="PROSITE" id="PS51635">
    <property type="entry name" value="PNPLA"/>
    <property type="match status" value="1"/>
</dbReference>
<feature type="short sequence motif" description="GXGXXG" evidence="2">
    <location>
        <begin position="18"/>
        <end position="23"/>
    </location>
</feature>
<keyword evidence="5" id="KW-1185">Reference proteome</keyword>
<evidence type="ECO:0000313" key="5">
    <source>
        <dbReference type="Proteomes" id="UP000661507"/>
    </source>
</evidence>
<sequence>MQHNRDDVIQPLALALQGGGSFGAFTWGVLDRLLAEAALPIAAISGASAGAVNAVLLADGMLAGGPEEARARLARFWRLLSDRSGMAGLPVLGSVLAMAELPMAPFGIAMHGPDLLKELLGDLVDFKRLRAERPLSC</sequence>
<evidence type="ECO:0000259" key="3">
    <source>
        <dbReference type="PROSITE" id="PS51635"/>
    </source>
</evidence>
<reference evidence="4" key="1">
    <citation type="journal article" date="2014" name="Int. J. Syst. Evol. Microbiol.">
        <title>Complete genome sequence of Corynebacterium casei LMG S-19264T (=DSM 44701T), isolated from a smear-ripened cheese.</title>
        <authorList>
            <consortium name="US DOE Joint Genome Institute (JGI-PGF)"/>
            <person name="Walter F."/>
            <person name="Albersmeier A."/>
            <person name="Kalinowski J."/>
            <person name="Ruckert C."/>
        </authorList>
    </citation>
    <scope>NUCLEOTIDE SEQUENCE</scope>
    <source>
        <strain evidence="4">CGMCC 1.3617</strain>
    </source>
</reference>
<dbReference type="GO" id="GO:0006629">
    <property type="term" value="P:lipid metabolic process"/>
    <property type="evidence" value="ECO:0007669"/>
    <property type="project" value="UniProtKB-KW"/>
</dbReference>
<dbReference type="InterPro" id="IPR002641">
    <property type="entry name" value="PNPLA_dom"/>
</dbReference>
<keyword evidence="1" id="KW-0443">Lipid metabolism</keyword>
<evidence type="ECO:0000313" key="4">
    <source>
        <dbReference type="EMBL" id="GGJ23036.1"/>
    </source>
</evidence>
<name>A0A917NS57_9PROT</name>
<dbReference type="Proteomes" id="UP000661507">
    <property type="component" value="Unassembled WGS sequence"/>
</dbReference>
<dbReference type="Pfam" id="PF01734">
    <property type="entry name" value="Patatin"/>
    <property type="match status" value="1"/>
</dbReference>
<organism evidence="4 5">
    <name type="scientific">Neoroseomonas lacus</name>
    <dbReference type="NCBI Taxonomy" id="287609"/>
    <lineage>
        <taxon>Bacteria</taxon>
        <taxon>Pseudomonadati</taxon>
        <taxon>Pseudomonadota</taxon>
        <taxon>Alphaproteobacteria</taxon>
        <taxon>Acetobacterales</taxon>
        <taxon>Acetobacteraceae</taxon>
        <taxon>Neoroseomonas</taxon>
    </lineage>
</organism>
<dbReference type="SUPFAM" id="SSF52151">
    <property type="entry name" value="FabD/lysophospholipase-like"/>
    <property type="match status" value="1"/>
</dbReference>